<accession>A0A5B9Q6E8</accession>
<dbReference type="InterPro" id="IPR036909">
    <property type="entry name" value="Cyt_c-like_dom_sf"/>
</dbReference>
<dbReference type="SUPFAM" id="SSF46626">
    <property type="entry name" value="Cytochrome c"/>
    <property type="match status" value="1"/>
</dbReference>
<keyword evidence="1" id="KW-0175">Coiled coil</keyword>
<dbReference type="GO" id="GO:0009055">
    <property type="term" value="F:electron transfer activity"/>
    <property type="evidence" value="ECO:0007669"/>
    <property type="project" value="InterPro"/>
</dbReference>
<feature type="domain" description="Cytochrome C Planctomycete-type" evidence="4">
    <location>
        <begin position="47"/>
        <end position="107"/>
    </location>
</feature>
<dbReference type="EMBL" id="CP042913">
    <property type="protein sequence ID" value="QEG33105.1"/>
    <property type="molecule type" value="Genomic_DNA"/>
</dbReference>
<dbReference type="InterPro" id="IPR011429">
    <property type="entry name" value="Cyt_c_Planctomycete-type"/>
</dbReference>
<dbReference type="KEGG" id="bgok:Pr1d_03660"/>
<evidence type="ECO:0000313" key="6">
    <source>
        <dbReference type="Proteomes" id="UP000323917"/>
    </source>
</evidence>
<gene>
    <name evidence="5" type="ORF">Pr1d_03660</name>
</gene>
<dbReference type="RefSeq" id="WP_210417855.1">
    <property type="nucleotide sequence ID" value="NZ_CP042913.1"/>
</dbReference>
<feature type="domain" description="DUF1549" evidence="2">
    <location>
        <begin position="157"/>
        <end position="362"/>
    </location>
</feature>
<reference evidence="5 6" key="1">
    <citation type="submission" date="2019-08" db="EMBL/GenBank/DDBJ databases">
        <title>Deep-cultivation of Planctomycetes and their phenomic and genomic characterization uncovers novel biology.</title>
        <authorList>
            <person name="Wiegand S."/>
            <person name="Jogler M."/>
            <person name="Boedeker C."/>
            <person name="Pinto D."/>
            <person name="Vollmers J."/>
            <person name="Rivas-Marin E."/>
            <person name="Kohn T."/>
            <person name="Peeters S.H."/>
            <person name="Heuer A."/>
            <person name="Rast P."/>
            <person name="Oberbeckmann S."/>
            <person name="Bunk B."/>
            <person name="Jeske O."/>
            <person name="Meyerdierks A."/>
            <person name="Storesund J.E."/>
            <person name="Kallscheuer N."/>
            <person name="Luecker S."/>
            <person name="Lage O.M."/>
            <person name="Pohl T."/>
            <person name="Merkel B.J."/>
            <person name="Hornburger P."/>
            <person name="Mueller R.-W."/>
            <person name="Bruemmer F."/>
            <person name="Labrenz M."/>
            <person name="Spormann A.M."/>
            <person name="Op den Camp H."/>
            <person name="Overmann J."/>
            <person name="Amann R."/>
            <person name="Jetten M.S.M."/>
            <person name="Mascher T."/>
            <person name="Medema M.H."/>
            <person name="Devos D.P."/>
            <person name="Kaster A.-K."/>
            <person name="Ovreas L."/>
            <person name="Rohde M."/>
            <person name="Galperin M.Y."/>
            <person name="Jogler C."/>
        </authorList>
    </citation>
    <scope>NUCLEOTIDE SEQUENCE [LARGE SCALE GENOMIC DNA]</scope>
    <source>
        <strain evidence="5 6">Pr1d</strain>
    </source>
</reference>
<protein>
    <submittedName>
        <fullName evidence="5">Planctomycete cytochrome C</fullName>
    </submittedName>
</protein>
<evidence type="ECO:0000313" key="5">
    <source>
        <dbReference type="EMBL" id="QEG33105.1"/>
    </source>
</evidence>
<organism evidence="5 6">
    <name type="scientific">Bythopirellula goksoeyrii</name>
    <dbReference type="NCBI Taxonomy" id="1400387"/>
    <lineage>
        <taxon>Bacteria</taxon>
        <taxon>Pseudomonadati</taxon>
        <taxon>Planctomycetota</taxon>
        <taxon>Planctomycetia</taxon>
        <taxon>Pirellulales</taxon>
        <taxon>Lacipirellulaceae</taxon>
        <taxon>Bythopirellula</taxon>
    </lineage>
</organism>
<dbReference type="GO" id="GO:0020037">
    <property type="term" value="F:heme binding"/>
    <property type="evidence" value="ECO:0007669"/>
    <property type="project" value="InterPro"/>
</dbReference>
<dbReference type="PANTHER" id="PTHR35889:SF3">
    <property type="entry name" value="F-BOX DOMAIN-CONTAINING PROTEIN"/>
    <property type="match status" value="1"/>
</dbReference>
<evidence type="ECO:0000256" key="1">
    <source>
        <dbReference type="SAM" id="Coils"/>
    </source>
</evidence>
<dbReference type="InterPro" id="IPR022655">
    <property type="entry name" value="DUF1553"/>
</dbReference>
<feature type="coiled-coil region" evidence="1">
    <location>
        <begin position="397"/>
        <end position="429"/>
    </location>
</feature>
<evidence type="ECO:0000259" key="3">
    <source>
        <dbReference type="Pfam" id="PF07587"/>
    </source>
</evidence>
<dbReference type="InterPro" id="IPR011444">
    <property type="entry name" value="DUF1549"/>
</dbReference>
<name>A0A5B9Q6E8_9BACT</name>
<proteinExistence type="predicted"/>
<dbReference type="Proteomes" id="UP000323917">
    <property type="component" value="Chromosome"/>
</dbReference>
<sequence>MLNSSLLARLGLTVAIVAYHFGYTNCRGEHSAVDFNRDIRPILSENCFACHGPDAETREADLRLDQEESALEDRGGYAAVVAGDVSLSELVRRIESDDKDEQMPPPEMKKHITDDQVVLLKRWITEGAVWSPAWSYVPPKWWEPPATKATNWKQNWIDQFVLARLEEENLSPSPEADAVTLIRRLSFDLTGLPPTPEVVDTFMADPSDEAYERLVDEFLASPHFGERMAIKWLDLVRFADSVGYHGDQGHNIWPYRDYVIHAFNENMPFDQFTREQLAGDLLPNNDVDQLIASGYNRLLQTSHEGGLQLKEYRAIYLADRVRNVSQVWMGATMGCCQCHDHKYDPYTAQDFYAMGAFFADIDDEWHLRNESGEVGNTDPTVRKPEKEVLSVYQREEIAELEKLLTKLDSEKESKQIAKLREQRDNLANITSPTMITESTEPRVVRVLARGDWQDESGETVTAAVPKFLGDISRVNRRANRLDLSNWLTDPENGVGGLTARVMVNRYWALMFGEGLARVLDDFGGQGEPPSHPELLDNLAVEYIESGWDTKHLMKLIALSSAYRQSSMADEKLRTRDPLNRLLARQNRFRLPAEMVRDTTLAVSGLLVDKLGGRSVKPAQPAHYYKNLNFPEREYEPDTGAEQWRRGVYMHWQRTFLHPMLKALDAPTREECTANRPRSNTALAALVLLNDPNSVEAARALAARILTDEVAHTDNERIQRAFRLAVSQQPDVRQRQILVDLLSDSRSYFATNSADRKKLLEVGSSLTGKELPEAELAAWTTVSRAVLNMSETTTRN</sequence>
<feature type="domain" description="DUF1553" evidence="3">
    <location>
        <begin position="479"/>
        <end position="740"/>
    </location>
</feature>
<dbReference type="PANTHER" id="PTHR35889">
    <property type="entry name" value="CYCLOINULO-OLIGOSACCHARIDE FRUCTANOTRANSFERASE-RELATED"/>
    <property type="match status" value="1"/>
</dbReference>
<dbReference type="Pfam" id="PF07635">
    <property type="entry name" value="PSCyt1"/>
    <property type="match status" value="1"/>
</dbReference>
<evidence type="ECO:0000259" key="4">
    <source>
        <dbReference type="Pfam" id="PF07635"/>
    </source>
</evidence>
<dbReference type="Pfam" id="PF07583">
    <property type="entry name" value="PSCyt2"/>
    <property type="match status" value="1"/>
</dbReference>
<keyword evidence="6" id="KW-1185">Reference proteome</keyword>
<evidence type="ECO:0000259" key="2">
    <source>
        <dbReference type="Pfam" id="PF07583"/>
    </source>
</evidence>
<dbReference type="Pfam" id="PF07587">
    <property type="entry name" value="PSD1"/>
    <property type="match status" value="1"/>
</dbReference>
<dbReference type="AlphaFoldDB" id="A0A5B9Q6E8"/>